<dbReference type="STRING" id="1121416.SAMN02745220_02361"/>
<evidence type="ECO:0000313" key="3">
    <source>
        <dbReference type="EMBL" id="SHO48550.1"/>
    </source>
</evidence>
<sequence>MVDIFKTVIVTGGAQGIGRGMVDYFLLQGWNVVMADIDNEAGNEVLEYHEADERLVFSLTDVRSEASVRACIGFAVDRFGAIDGLVNNAGIASPGRIPVTDLSLDDWEKMIGTNLTGAYLMAKHAAPFLKERKGAIVNISSTRALQSEPNTEAYSASKGGLVSLTHALAVSLGHAVRVNCILPGWIDVSNEKKSTVRIAPQLSEEDHLQHPAGRVGAAKDIAALTAFLLGEEASFITGQSFVVDGGMTKKMMYIE</sequence>
<keyword evidence="2" id="KW-0560">Oxidoreductase</keyword>
<dbReference type="InterPro" id="IPR002347">
    <property type="entry name" value="SDR_fam"/>
</dbReference>
<name>A0A1M7Y7F9_9BACT</name>
<dbReference type="EMBL" id="FRFE01000010">
    <property type="protein sequence ID" value="SHO48550.1"/>
    <property type="molecule type" value="Genomic_DNA"/>
</dbReference>
<dbReference type="PANTHER" id="PTHR24321">
    <property type="entry name" value="DEHYDROGENASES, SHORT CHAIN"/>
    <property type="match status" value="1"/>
</dbReference>
<dbReference type="NCBIfam" id="NF005559">
    <property type="entry name" value="PRK07231.1"/>
    <property type="match status" value="1"/>
</dbReference>
<dbReference type="Pfam" id="PF13561">
    <property type="entry name" value="adh_short_C2"/>
    <property type="match status" value="1"/>
</dbReference>
<evidence type="ECO:0000313" key="4">
    <source>
        <dbReference type="Proteomes" id="UP000184603"/>
    </source>
</evidence>
<dbReference type="SUPFAM" id="SSF51735">
    <property type="entry name" value="NAD(P)-binding Rossmann-fold domains"/>
    <property type="match status" value="1"/>
</dbReference>
<dbReference type="InterPro" id="IPR036291">
    <property type="entry name" value="NAD(P)-bd_dom_sf"/>
</dbReference>
<gene>
    <name evidence="3" type="ORF">SAMN02745220_02361</name>
</gene>
<keyword evidence="4" id="KW-1185">Reference proteome</keyword>
<proteinExistence type="inferred from homology"/>
<dbReference type="Proteomes" id="UP000184603">
    <property type="component" value="Unassembled WGS sequence"/>
</dbReference>
<dbReference type="InterPro" id="IPR020904">
    <property type="entry name" value="Sc_DH/Rdtase_CS"/>
</dbReference>
<accession>A0A1M7Y7F9</accession>
<dbReference type="GO" id="GO:0016491">
    <property type="term" value="F:oxidoreductase activity"/>
    <property type="evidence" value="ECO:0007669"/>
    <property type="project" value="UniProtKB-KW"/>
</dbReference>
<reference evidence="3 4" key="1">
    <citation type="submission" date="2016-12" db="EMBL/GenBank/DDBJ databases">
        <authorList>
            <person name="Song W.-J."/>
            <person name="Kurnit D.M."/>
        </authorList>
    </citation>
    <scope>NUCLEOTIDE SEQUENCE [LARGE SCALE GENOMIC DNA]</scope>
    <source>
        <strain evidence="3 4">DSM 18488</strain>
    </source>
</reference>
<dbReference type="PROSITE" id="PS00061">
    <property type="entry name" value="ADH_SHORT"/>
    <property type="match status" value="1"/>
</dbReference>
<protein>
    <submittedName>
        <fullName evidence="3">NAD(P)-dependent dehydrogenase, short-chain alcohol dehydrogenase family</fullName>
    </submittedName>
</protein>
<dbReference type="PRINTS" id="PR00081">
    <property type="entry name" value="GDHRDH"/>
</dbReference>
<evidence type="ECO:0000256" key="1">
    <source>
        <dbReference type="ARBA" id="ARBA00006484"/>
    </source>
</evidence>
<comment type="similarity">
    <text evidence="1">Belongs to the short-chain dehydrogenases/reductases (SDR) family.</text>
</comment>
<dbReference type="Gene3D" id="3.40.50.720">
    <property type="entry name" value="NAD(P)-binding Rossmann-like Domain"/>
    <property type="match status" value="1"/>
</dbReference>
<organism evidence="3 4">
    <name type="scientific">Desulfopila aestuarii DSM 18488</name>
    <dbReference type="NCBI Taxonomy" id="1121416"/>
    <lineage>
        <taxon>Bacteria</taxon>
        <taxon>Pseudomonadati</taxon>
        <taxon>Thermodesulfobacteriota</taxon>
        <taxon>Desulfobulbia</taxon>
        <taxon>Desulfobulbales</taxon>
        <taxon>Desulfocapsaceae</taxon>
        <taxon>Desulfopila</taxon>
    </lineage>
</organism>
<dbReference type="RefSeq" id="WP_073613656.1">
    <property type="nucleotide sequence ID" value="NZ_FRFE01000010.1"/>
</dbReference>
<dbReference type="AlphaFoldDB" id="A0A1M7Y7F9"/>
<dbReference type="PRINTS" id="PR00080">
    <property type="entry name" value="SDRFAMILY"/>
</dbReference>
<dbReference type="PANTHER" id="PTHR24321:SF8">
    <property type="entry name" value="ESTRADIOL 17-BETA-DEHYDROGENASE 8-RELATED"/>
    <property type="match status" value="1"/>
</dbReference>
<evidence type="ECO:0000256" key="2">
    <source>
        <dbReference type="ARBA" id="ARBA00023002"/>
    </source>
</evidence>
<dbReference type="FunFam" id="3.40.50.720:FF:000084">
    <property type="entry name" value="Short-chain dehydrogenase reductase"/>
    <property type="match status" value="1"/>
</dbReference>